<dbReference type="Proteomes" id="UP000323392">
    <property type="component" value="Unassembled WGS sequence"/>
</dbReference>
<dbReference type="EMBL" id="FRBG01000005">
    <property type="protein sequence ID" value="SHK78667.1"/>
    <property type="molecule type" value="Genomic_DNA"/>
</dbReference>
<dbReference type="Proteomes" id="UP000092605">
    <property type="component" value="Unassembled WGS sequence"/>
</dbReference>
<evidence type="ECO:0000313" key="3">
    <source>
        <dbReference type="Proteomes" id="UP000092605"/>
    </source>
</evidence>
<comment type="caution">
    <text evidence="1">The sequence shown here is derived from an EMBL/GenBank/DDBJ whole genome shotgun (WGS) entry which is preliminary data.</text>
</comment>
<proteinExistence type="predicted"/>
<keyword evidence="1" id="KW-0808">Transferase</keyword>
<protein>
    <submittedName>
        <fullName evidence="1">GCN5-related N-acetyltransferase</fullName>
    </submittedName>
</protein>
<dbReference type="OrthoDB" id="1953933at2"/>
<gene>
    <name evidence="1" type="ORF">JWYL7_0962</name>
    <name evidence="2" type="ORF">SAMN05661008_00891</name>
</gene>
<dbReference type="STRING" id="1121328.JWYL7_0962"/>
<dbReference type="GO" id="GO:0016740">
    <property type="term" value="F:transferase activity"/>
    <property type="evidence" value="ECO:0007669"/>
    <property type="project" value="UniProtKB-KW"/>
</dbReference>
<evidence type="ECO:0000313" key="1">
    <source>
        <dbReference type="EMBL" id="KXZ39887.1"/>
    </source>
</evidence>
<dbReference type="SUPFAM" id="SSF55729">
    <property type="entry name" value="Acyl-CoA N-acyltransferases (Nat)"/>
    <property type="match status" value="1"/>
</dbReference>
<name>A0A150FQJ4_CLOPD</name>
<dbReference type="Gene3D" id="3.40.630.30">
    <property type="match status" value="1"/>
</dbReference>
<reference evidence="2 4" key="2">
    <citation type="submission" date="2016-11" db="EMBL/GenBank/DDBJ databases">
        <authorList>
            <person name="Varghese N."/>
            <person name="Submissions S."/>
        </authorList>
    </citation>
    <scope>NUCLEOTIDE SEQUENCE [LARGE SCALE GENOMIC DNA]</scope>
    <source>
        <strain evidence="2 4">DSM 7308</strain>
    </source>
</reference>
<evidence type="ECO:0000313" key="2">
    <source>
        <dbReference type="EMBL" id="SHK78667.1"/>
    </source>
</evidence>
<reference evidence="1 3" key="1">
    <citation type="submission" date="2016-02" db="EMBL/GenBank/DDBJ databases">
        <title>Draft genome sequence for Clostridium paradoxum JW-YL-7.</title>
        <authorList>
            <person name="Utturkar S.M."/>
            <person name="Lancaster A."/>
            <person name="Poole F.L."/>
            <person name="Adams M.W."/>
            <person name="Brown S.D."/>
        </authorList>
    </citation>
    <scope>NUCLEOTIDE SEQUENCE [LARGE SCALE GENOMIC DNA]</scope>
    <source>
        <strain evidence="1 3">JW-YL-7</strain>
    </source>
</reference>
<dbReference type="EMBL" id="LSFY01000001">
    <property type="protein sequence ID" value="KXZ39887.1"/>
    <property type="molecule type" value="Genomic_DNA"/>
</dbReference>
<sequence length="147" mass="16980">MLKIVKVNEKDIDKLNTLLKKSIETDMLDSSLVIYDNEEILGYASYKQKGNIAYLNDFFIFNETMNNILKDGLIKSLLNLADINGIKLFLVEKNEDELFLKKIGFKDLSESELILDKDIQINKYLCAILPDFFDSACHSKNNNKKYI</sequence>
<keyword evidence="4" id="KW-1185">Reference proteome</keyword>
<evidence type="ECO:0000313" key="4">
    <source>
        <dbReference type="Proteomes" id="UP000323392"/>
    </source>
</evidence>
<dbReference type="PATRIC" id="fig|1121328.3.peg.968"/>
<organism evidence="1 3">
    <name type="scientific">Alkalithermobacter thermoalcaliphilus JW-YL-7 = DSM 7308</name>
    <dbReference type="NCBI Taxonomy" id="1121328"/>
    <lineage>
        <taxon>Bacteria</taxon>
        <taxon>Bacillati</taxon>
        <taxon>Bacillota</taxon>
        <taxon>Clostridia</taxon>
        <taxon>Peptostreptococcales</taxon>
        <taxon>Tepidibacteraceae</taxon>
        <taxon>Alkalithermobacter</taxon>
    </lineage>
</organism>
<dbReference type="InterPro" id="IPR016181">
    <property type="entry name" value="Acyl_CoA_acyltransferase"/>
</dbReference>
<accession>A0A150FQJ4</accession>
<dbReference type="AlphaFoldDB" id="A0A150FQJ4"/>
<dbReference type="RefSeq" id="WP_066069822.1">
    <property type="nucleotide sequence ID" value="NZ_FRBG01000005.1"/>
</dbReference>